<dbReference type="RefSeq" id="WP_209456988.1">
    <property type="nucleotide sequence ID" value="NZ_BAAACS010000011.1"/>
</dbReference>
<evidence type="ECO:0000256" key="1">
    <source>
        <dbReference type="SAM" id="Phobius"/>
    </source>
</evidence>
<dbReference type="EMBL" id="JAGGJX010000003">
    <property type="protein sequence ID" value="MBP1855574.1"/>
    <property type="molecule type" value="Genomic_DNA"/>
</dbReference>
<protein>
    <submittedName>
        <fullName evidence="2">K+-sensing histidine kinase KdpD</fullName>
    </submittedName>
</protein>
<keyword evidence="1" id="KW-0812">Transmembrane</keyword>
<feature type="transmembrane region" description="Helical" evidence="1">
    <location>
        <begin position="7"/>
        <end position="28"/>
    </location>
</feature>
<feature type="transmembrane region" description="Helical" evidence="1">
    <location>
        <begin position="34"/>
        <end position="55"/>
    </location>
</feature>
<organism evidence="2 3">
    <name type="scientific">Metaclostridioides mangenotii</name>
    <dbReference type="NCBI Taxonomy" id="1540"/>
    <lineage>
        <taxon>Bacteria</taxon>
        <taxon>Bacillati</taxon>
        <taxon>Bacillota</taxon>
        <taxon>Clostridia</taxon>
        <taxon>Peptostreptococcales</taxon>
        <taxon>Peptostreptococcaceae</taxon>
        <taxon>Metaclostridioides</taxon>
    </lineage>
</organism>
<feature type="transmembrane region" description="Helical" evidence="1">
    <location>
        <begin position="86"/>
        <end position="105"/>
    </location>
</feature>
<reference evidence="2 3" key="1">
    <citation type="submission" date="2021-03" db="EMBL/GenBank/DDBJ databases">
        <title>Genomic Encyclopedia of Type Strains, Phase IV (KMG-IV): sequencing the most valuable type-strain genomes for metagenomic binning, comparative biology and taxonomic classification.</title>
        <authorList>
            <person name="Goeker M."/>
        </authorList>
    </citation>
    <scope>NUCLEOTIDE SEQUENCE [LARGE SCALE GENOMIC DNA]</scope>
    <source>
        <strain evidence="2 3">DSM 1289</strain>
    </source>
</reference>
<keyword evidence="1" id="KW-1133">Transmembrane helix</keyword>
<proteinExistence type="predicted"/>
<keyword evidence="1" id="KW-0472">Membrane</keyword>
<keyword evidence="3" id="KW-1185">Reference proteome</keyword>
<sequence>MNKAKNNITIYAIIFAVLFYVLPLIAKFNYSKELLFTFLVLVNPIACIIISMVFGYRNGFSLMYLLVLAILFFPTIFIYYNSSAAYYGVLYFIFNFMGIMSGSFIKRTKDRIKENKL</sequence>
<keyword evidence="2" id="KW-0808">Transferase</keyword>
<dbReference type="Proteomes" id="UP000767291">
    <property type="component" value="Unassembled WGS sequence"/>
</dbReference>
<evidence type="ECO:0000313" key="2">
    <source>
        <dbReference type="EMBL" id="MBP1855574.1"/>
    </source>
</evidence>
<comment type="caution">
    <text evidence="2">The sequence shown here is derived from an EMBL/GenBank/DDBJ whole genome shotgun (WGS) entry which is preliminary data.</text>
</comment>
<name>A0ABS4ECC3_9FIRM</name>
<evidence type="ECO:0000313" key="3">
    <source>
        <dbReference type="Proteomes" id="UP000767291"/>
    </source>
</evidence>
<feature type="transmembrane region" description="Helical" evidence="1">
    <location>
        <begin position="62"/>
        <end position="80"/>
    </location>
</feature>
<keyword evidence="2" id="KW-0418">Kinase</keyword>
<dbReference type="GO" id="GO:0016301">
    <property type="term" value="F:kinase activity"/>
    <property type="evidence" value="ECO:0007669"/>
    <property type="project" value="UniProtKB-KW"/>
</dbReference>
<accession>A0ABS4ECC3</accession>
<gene>
    <name evidence="2" type="ORF">J2Z43_001969</name>
</gene>